<evidence type="ECO:0000313" key="1">
    <source>
        <dbReference type="EMBL" id="HIX86541.1"/>
    </source>
</evidence>
<proteinExistence type="predicted"/>
<reference evidence="1" key="2">
    <citation type="submission" date="2021-04" db="EMBL/GenBank/DDBJ databases">
        <authorList>
            <person name="Gilroy R."/>
        </authorList>
    </citation>
    <scope>NUCLEOTIDE SEQUENCE</scope>
    <source>
        <strain evidence="1">ChiHecec2B26-12326</strain>
    </source>
</reference>
<organism evidence="1 2">
    <name type="scientific">Candidatus Parabacteroides intestinigallinarum</name>
    <dbReference type="NCBI Taxonomy" id="2838722"/>
    <lineage>
        <taxon>Bacteria</taxon>
        <taxon>Pseudomonadati</taxon>
        <taxon>Bacteroidota</taxon>
        <taxon>Bacteroidia</taxon>
        <taxon>Bacteroidales</taxon>
        <taxon>Tannerellaceae</taxon>
        <taxon>Parabacteroides</taxon>
    </lineage>
</organism>
<comment type="caution">
    <text evidence="1">The sequence shown here is derived from an EMBL/GenBank/DDBJ whole genome shotgun (WGS) entry which is preliminary data.</text>
</comment>
<dbReference type="EMBL" id="DXEN01000060">
    <property type="protein sequence ID" value="HIX86541.1"/>
    <property type="molecule type" value="Genomic_DNA"/>
</dbReference>
<dbReference type="AlphaFoldDB" id="A0A9D1XSK5"/>
<evidence type="ECO:0000313" key="2">
    <source>
        <dbReference type="Proteomes" id="UP000823847"/>
    </source>
</evidence>
<gene>
    <name evidence="1" type="ORF">H9848_08040</name>
</gene>
<reference evidence="1" key="1">
    <citation type="journal article" date="2021" name="PeerJ">
        <title>Extensive microbial diversity within the chicken gut microbiome revealed by metagenomics and culture.</title>
        <authorList>
            <person name="Gilroy R."/>
            <person name="Ravi A."/>
            <person name="Getino M."/>
            <person name="Pursley I."/>
            <person name="Horton D.L."/>
            <person name="Alikhan N.F."/>
            <person name="Baker D."/>
            <person name="Gharbi K."/>
            <person name="Hall N."/>
            <person name="Watson M."/>
            <person name="Adriaenssens E.M."/>
            <person name="Foster-Nyarko E."/>
            <person name="Jarju S."/>
            <person name="Secka A."/>
            <person name="Antonio M."/>
            <person name="Oren A."/>
            <person name="Chaudhuri R.R."/>
            <person name="La Ragione R."/>
            <person name="Hildebrand F."/>
            <person name="Pallen M.J."/>
        </authorList>
    </citation>
    <scope>NUCLEOTIDE SEQUENCE</scope>
    <source>
        <strain evidence="1">ChiHecec2B26-12326</strain>
    </source>
</reference>
<sequence length="55" mass="6313">MRSWLLIVLISISGAIAAQEIQRPESYNYLRGQEALENNNVEEGITYLDQGFLER</sequence>
<dbReference type="Proteomes" id="UP000823847">
    <property type="component" value="Unassembled WGS sequence"/>
</dbReference>
<accession>A0A9D1XSK5</accession>
<name>A0A9D1XSK5_9BACT</name>
<protein>
    <submittedName>
        <fullName evidence="1">Uncharacterized protein</fullName>
    </submittedName>
</protein>